<feature type="transmembrane region" description="Helical" evidence="12">
    <location>
        <begin position="189"/>
        <end position="209"/>
    </location>
</feature>
<dbReference type="InterPro" id="IPR003660">
    <property type="entry name" value="HAMP_dom"/>
</dbReference>
<dbReference type="InterPro" id="IPR036097">
    <property type="entry name" value="HisK_dim/P_sf"/>
</dbReference>
<dbReference type="Gene3D" id="6.10.340.10">
    <property type="match status" value="1"/>
</dbReference>
<dbReference type="InterPro" id="IPR005467">
    <property type="entry name" value="His_kinase_dom"/>
</dbReference>
<keyword evidence="7 15" id="KW-0418">Kinase</keyword>
<dbReference type="EC" id="2.7.13.3" evidence="3"/>
<dbReference type="InterPro" id="IPR003661">
    <property type="entry name" value="HisK_dim/P_dom"/>
</dbReference>
<comment type="caution">
    <text evidence="15">The sequence shown here is derived from an EMBL/GenBank/DDBJ whole genome shotgun (WGS) entry which is preliminary data.</text>
</comment>
<evidence type="ECO:0000256" key="3">
    <source>
        <dbReference type="ARBA" id="ARBA00012438"/>
    </source>
</evidence>
<dbReference type="RefSeq" id="WP_218875391.1">
    <property type="nucleotide sequence ID" value="NZ_JACBZX010000001.1"/>
</dbReference>
<evidence type="ECO:0000256" key="10">
    <source>
        <dbReference type="ARBA" id="ARBA00023136"/>
    </source>
</evidence>
<evidence type="ECO:0000313" key="15">
    <source>
        <dbReference type="EMBL" id="NYG38466.1"/>
    </source>
</evidence>
<keyword evidence="9" id="KW-0902">Two-component regulatory system</keyword>
<dbReference type="CDD" id="cd00082">
    <property type="entry name" value="HisKA"/>
    <property type="match status" value="1"/>
</dbReference>
<dbReference type="CDD" id="cd06225">
    <property type="entry name" value="HAMP"/>
    <property type="match status" value="1"/>
</dbReference>
<evidence type="ECO:0000256" key="8">
    <source>
        <dbReference type="ARBA" id="ARBA00022989"/>
    </source>
</evidence>
<dbReference type="PROSITE" id="PS50885">
    <property type="entry name" value="HAMP"/>
    <property type="match status" value="1"/>
</dbReference>
<evidence type="ECO:0000256" key="2">
    <source>
        <dbReference type="ARBA" id="ARBA00004236"/>
    </source>
</evidence>
<dbReference type="Gene3D" id="3.30.565.10">
    <property type="entry name" value="Histidine kinase-like ATPase, C-terminal domain"/>
    <property type="match status" value="1"/>
</dbReference>
<dbReference type="SMART" id="SM00304">
    <property type="entry name" value="HAMP"/>
    <property type="match status" value="1"/>
</dbReference>
<protein>
    <recommendedName>
        <fullName evidence="3">histidine kinase</fullName>
        <ecNumber evidence="3">2.7.13.3</ecNumber>
    </recommendedName>
</protein>
<dbReference type="GO" id="GO:0005886">
    <property type="term" value="C:plasma membrane"/>
    <property type="evidence" value="ECO:0007669"/>
    <property type="project" value="UniProtKB-SubCell"/>
</dbReference>
<evidence type="ECO:0000256" key="9">
    <source>
        <dbReference type="ARBA" id="ARBA00023012"/>
    </source>
</evidence>
<evidence type="ECO:0000256" key="7">
    <source>
        <dbReference type="ARBA" id="ARBA00022777"/>
    </source>
</evidence>
<feature type="region of interest" description="Disordered" evidence="11">
    <location>
        <begin position="484"/>
        <end position="517"/>
    </location>
</feature>
<dbReference type="InterPro" id="IPR003594">
    <property type="entry name" value="HATPase_dom"/>
</dbReference>
<evidence type="ECO:0000259" key="13">
    <source>
        <dbReference type="PROSITE" id="PS50109"/>
    </source>
</evidence>
<dbReference type="Gene3D" id="1.10.287.130">
    <property type="match status" value="1"/>
</dbReference>
<dbReference type="PROSITE" id="PS50109">
    <property type="entry name" value="HIS_KIN"/>
    <property type="match status" value="1"/>
</dbReference>
<comment type="subcellular location">
    <subcellularLocation>
        <location evidence="2">Cell membrane</location>
    </subcellularLocation>
</comment>
<dbReference type="Pfam" id="PF02518">
    <property type="entry name" value="HATPase_c"/>
    <property type="match status" value="1"/>
</dbReference>
<dbReference type="InterPro" id="IPR050428">
    <property type="entry name" value="TCS_sensor_his_kinase"/>
</dbReference>
<dbReference type="GO" id="GO:0000155">
    <property type="term" value="F:phosphorelay sensor kinase activity"/>
    <property type="evidence" value="ECO:0007669"/>
    <property type="project" value="InterPro"/>
</dbReference>
<proteinExistence type="predicted"/>
<dbReference type="SUPFAM" id="SSF47384">
    <property type="entry name" value="Homodimeric domain of signal transducing histidine kinase"/>
    <property type="match status" value="1"/>
</dbReference>
<dbReference type="InterPro" id="IPR004358">
    <property type="entry name" value="Sig_transdc_His_kin-like_C"/>
</dbReference>
<feature type="transmembrane region" description="Helical" evidence="12">
    <location>
        <begin position="23"/>
        <end position="46"/>
    </location>
</feature>
<dbReference type="Pfam" id="PF00512">
    <property type="entry name" value="HisKA"/>
    <property type="match status" value="1"/>
</dbReference>
<dbReference type="SMART" id="SM00388">
    <property type="entry name" value="HisKA"/>
    <property type="match status" value="1"/>
</dbReference>
<evidence type="ECO:0000259" key="14">
    <source>
        <dbReference type="PROSITE" id="PS50885"/>
    </source>
</evidence>
<evidence type="ECO:0000256" key="6">
    <source>
        <dbReference type="ARBA" id="ARBA00022692"/>
    </source>
</evidence>
<dbReference type="PANTHER" id="PTHR45436">
    <property type="entry name" value="SENSOR HISTIDINE KINASE YKOH"/>
    <property type="match status" value="1"/>
</dbReference>
<feature type="domain" description="Histidine kinase" evidence="13">
    <location>
        <begin position="270"/>
        <end position="485"/>
    </location>
</feature>
<evidence type="ECO:0000256" key="11">
    <source>
        <dbReference type="SAM" id="MobiDB-lite"/>
    </source>
</evidence>
<dbReference type="FunFam" id="1.10.287.130:FF:000001">
    <property type="entry name" value="Two-component sensor histidine kinase"/>
    <property type="match status" value="1"/>
</dbReference>
<dbReference type="Proteomes" id="UP000592181">
    <property type="component" value="Unassembled WGS sequence"/>
</dbReference>
<dbReference type="InterPro" id="IPR036890">
    <property type="entry name" value="HATPase_C_sf"/>
</dbReference>
<keyword evidence="10 12" id="KW-0472">Membrane</keyword>
<dbReference type="SUPFAM" id="SSF55874">
    <property type="entry name" value="ATPase domain of HSP90 chaperone/DNA topoisomerase II/histidine kinase"/>
    <property type="match status" value="1"/>
</dbReference>
<sequence>MTTTDQGHGPATGRRPRLARGTIVGWVLVILAATLASILLVANGVLRADVAAEANGDVTQEIEEFRTFAAEGQDPETGQPFTSTERMLQVFLDRQRAGTGELIMGYVGRDGQVLEVRGPEVPAPGEYDLAADQAFLDEVADASSGTRDTPAGEIRWGRAVVEADGPDGVLVVAVFTADAQAGVTSTLQLLTLLSLGGMVLAGVVSWVAAGRILRPVHLVHLAAAEITEKDLTRRIDVSSDDDVSGLAVTFNRMLDRLEEAFAAEQRFVDDAGHELRTPITIIRGHLELIDDDPRSREATLRIVTEELDRMSRIVTDLLSLAKADRPDFLRVRDGVDLAELTLAIDAKMSALAPRRWLIAHVAEGSARLDTERVTQAVLQLAQNAVQHTGEGDAITLSSLLEHDPALGPVARIAVADTGPGVPVADRERIFERFSHGDPPDGRRHAGAGLGLAIVRAIAEAHGGRVEVGGAPGEGATFALVLPLGERTSDGTGGTDRADDVPDARSDGVASLLEEERV</sequence>
<evidence type="ECO:0000256" key="1">
    <source>
        <dbReference type="ARBA" id="ARBA00000085"/>
    </source>
</evidence>
<evidence type="ECO:0000313" key="16">
    <source>
        <dbReference type="Proteomes" id="UP000592181"/>
    </source>
</evidence>
<dbReference type="SMART" id="SM00387">
    <property type="entry name" value="HATPase_c"/>
    <property type="match status" value="1"/>
</dbReference>
<reference evidence="15 16" key="1">
    <citation type="submission" date="2020-07" db="EMBL/GenBank/DDBJ databases">
        <title>Sequencing the genomes of 1000 actinobacteria strains.</title>
        <authorList>
            <person name="Klenk H.-P."/>
        </authorList>
    </citation>
    <scope>NUCLEOTIDE SEQUENCE [LARGE SCALE GENOMIC DNA]</scope>
    <source>
        <strain evidence="15 16">DSM 24723</strain>
    </source>
</reference>
<organism evidence="15 16">
    <name type="scientific">Janibacter alkaliphilus</name>
    <dbReference type="NCBI Taxonomy" id="1069963"/>
    <lineage>
        <taxon>Bacteria</taxon>
        <taxon>Bacillati</taxon>
        <taxon>Actinomycetota</taxon>
        <taxon>Actinomycetes</taxon>
        <taxon>Micrococcales</taxon>
        <taxon>Intrasporangiaceae</taxon>
        <taxon>Janibacter</taxon>
    </lineage>
</organism>
<keyword evidence="5" id="KW-0808">Transferase</keyword>
<feature type="compositionally biased region" description="Basic and acidic residues" evidence="11">
    <location>
        <begin position="495"/>
        <end position="505"/>
    </location>
</feature>
<feature type="domain" description="HAMP" evidence="14">
    <location>
        <begin position="210"/>
        <end position="262"/>
    </location>
</feature>
<accession>A0A852X626</accession>
<keyword evidence="16" id="KW-1185">Reference proteome</keyword>
<dbReference type="PRINTS" id="PR00344">
    <property type="entry name" value="BCTRLSENSOR"/>
</dbReference>
<gene>
    <name evidence="15" type="ORF">BJY28_002935</name>
</gene>
<keyword evidence="8 12" id="KW-1133">Transmembrane helix</keyword>
<dbReference type="AlphaFoldDB" id="A0A852X626"/>
<evidence type="ECO:0000256" key="4">
    <source>
        <dbReference type="ARBA" id="ARBA00022553"/>
    </source>
</evidence>
<dbReference type="Pfam" id="PF00672">
    <property type="entry name" value="HAMP"/>
    <property type="match status" value="1"/>
</dbReference>
<evidence type="ECO:0000256" key="5">
    <source>
        <dbReference type="ARBA" id="ARBA00022679"/>
    </source>
</evidence>
<keyword evidence="4" id="KW-0597">Phosphoprotein</keyword>
<dbReference type="SUPFAM" id="SSF158472">
    <property type="entry name" value="HAMP domain-like"/>
    <property type="match status" value="1"/>
</dbReference>
<evidence type="ECO:0000256" key="12">
    <source>
        <dbReference type="SAM" id="Phobius"/>
    </source>
</evidence>
<dbReference type="EMBL" id="JACBZX010000001">
    <property type="protein sequence ID" value="NYG38466.1"/>
    <property type="molecule type" value="Genomic_DNA"/>
</dbReference>
<keyword evidence="6 12" id="KW-0812">Transmembrane</keyword>
<comment type="catalytic activity">
    <reaction evidence="1">
        <text>ATP + protein L-histidine = ADP + protein N-phospho-L-histidine.</text>
        <dbReference type="EC" id="2.7.13.3"/>
    </reaction>
</comment>
<name>A0A852X626_9MICO</name>
<dbReference type="PANTHER" id="PTHR45436:SF5">
    <property type="entry name" value="SENSOR HISTIDINE KINASE TRCS"/>
    <property type="match status" value="1"/>
</dbReference>